<dbReference type="InterPro" id="IPR032821">
    <property type="entry name" value="PKS_assoc"/>
</dbReference>
<dbReference type="Pfam" id="PF08240">
    <property type="entry name" value="ADH_N"/>
    <property type="match status" value="1"/>
</dbReference>
<dbReference type="InterPro" id="IPR014043">
    <property type="entry name" value="Acyl_transferase_dom"/>
</dbReference>
<dbReference type="PROSITE" id="PS52004">
    <property type="entry name" value="KS3_2"/>
    <property type="match status" value="1"/>
</dbReference>
<dbReference type="CDD" id="cd02440">
    <property type="entry name" value="AdoMet_MTases"/>
    <property type="match status" value="1"/>
</dbReference>
<feature type="domain" description="Ketosynthase family 3 (KS3)" evidence="7">
    <location>
        <begin position="19"/>
        <end position="435"/>
    </location>
</feature>
<dbReference type="SUPFAM" id="SSF53335">
    <property type="entry name" value="S-adenosyl-L-methionine-dependent methyltransferases"/>
    <property type="match status" value="1"/>
</dbReference>
<evidence type="ECO:0000313" key="10">
    <source>
        <dbReference type="Proteomes" id="UP001147760"/>
    </source>
</evidence>
<comment type="caution">
    <text evidence="9">The sequence shown here is derived from an EMBL/GenBank/DDBJ whole genome shotgun (WGS) entry which is preliminary data.</text>
</comment>
<dbReference type="Gene3D" id="3.90.180.10">
    <property type="entry name" value="Medium-chain alcohol dehydrogenases, catalytic domain"/>
    <property type="match status" value="1"/>
</dbReference>
<dbReference type="Gene3D" id="3.10.129.110">
    <property type="entry name" value="Polyketide synthase dehydratase"/>
    <property type="match status" value="1"/>
</dbReference>
<dbReference type="CDD" id="cd05195">
    <property type="entry name" value="enoyl_red"/>
    <property type="match status" value="1"/>
</dbReference>
<accession>A0A9X0BPJ9</accession>
<dbReference type="InterPro" id="IPR011032">
    <property type="entry name" value="GroES-like_sf"/>
</dbReference>
<dbReference type="InterPro" id="IPR049551">
    <property type="entry name" value="PKS_DH_C"/>
</dbReference>
<dbReference type="Pfam" id="PF21089">
    <property type="entry name" value="PKS_DH_N"/>
    <property type="match status" value="1"/>
</dbReference>
<evidence type="ECO:0008006" key="11">
    <source>
        <dbReference type="Google" id="ProtNLM"/>
    </source>
</evidence>
<dbReference type="GO" id="GO:0008168">
    <property type="term" value="F:methyltransferase activity"/>
    <property type="evidence" value="ECO:0007669"/>
    <property type="project" value="UniProtKB-KW"/>
</dbReference>
<keyword evidence="5" id="KW-0511">Multifunctional enzyme</keyword>
<dbReference type="EMBL" id="JAPWDO010000003">
    <property type="protein sequence ID" value="KAJ5477546.1"/>
    <property type="molecule type" value="Genomic_DNA"/>
</dbReference>
<feature type="region of interest" description="N-terminal hotdog fold" evidence="6">
    <location>
        <begin position="877"/>
        <end position="1005"/>
    </location>
</feature>
<dbReference type="InterPro" id="IPR014030">
    <property type="entry name" value="Ketoacyl_synth_N"/>
</dbReference>
<dbReference type="Gene3D" id="3.40.47.10">
    <property type="match status" value="1"/>
</dbReference>
<dbReference type="Proteomes" id="UP001147760">
    <property type="component" value="Unassembled WGS sequence"/>
</dbReference>
<dbReference type="OrthoDB" id="329835at2759"/>
<dbReference type="InterPro" id="IPR029063">
    <property type="entry name" value="SAM-dependent_MTases_sf"/>
</dbReference>
<organism evidence="9 10">
    <name type="scientific">Penicillium desertorum</name>
    <dbReference type="NCBI Taxonomy" id="1303715"/>
    <lineage>
        <taxon>Eukaryota</taxon>
        <taxon>Fungi</taxon>
        <taxon>Dikarya</taxon>
        <taxon>Ascomycota</taxon>
        <taxon>Pezizomycotina</taxon>
        <taxon>Eurotiomycetes</taxon>
        <taxon>Eurotiomycetidae</taxon>
        <taxon>Eurotiales</taxon>
        <taxon>Aspergillaceae</taxon>
        <taxon>Penicillium</taxon>
    </lineage>
</organism>
<dbReference type="InterPro" id="IPR016039">
    <property type="entry name" value="Thiolase-like"/>
</dbReference>
<name>A0A9X0BPJ9_9EURO</name>
<dbReference type="InterPro" id="IPR042104">
    <property type="entry name" value="PKS_dehydratase_sf"/>
</dbReference>
<evidence type="ECO:0000256" key="4">
    <source>
        <dbReference type="ARBA" id="ARBA00022679"/>
    </source>
</evidence>
<evidence type="ECO:0000256" key="2">
    <source>
        <dbReference type="ARBA" id="ARBA00022553"/>
    </source>
</evidence>
<evidence type="ECO:0000256" key="6">
    <source>
        <dbReference type="PROSITE-ProRule" id="PRU01363"/>
    </source>
</evidence>
<dbReference type="InterPro" id="IPR049552">
    <property type="entry name" value="PKS_DH_N"/>
</dbReference>
<dbReference type="Gene3D" id="3.40.50.150">
    <property type="entry name" value="Vaccinia Virus protein VP39"/>
    <property type="match status" value="1"/>
</dbReference>
<feature type="active site" description="Proton acceptor; for dehydratase activity" evidence="6">
    <location>
        <position position="909"/>
    </location>
</feature>
<evidence type="ECO:0000256" key="3">
    <source>
        <dbReference type="ARBA" id="ARBA00022603"/>
    </source>
</evidence>
<dbReference type="InterPro" id="IPR013217">
    <property type="entry name" value="Methyltransf_12"/>
</dbReference>
<dbReference type="Pfam" id="PF08659">
    <property type="entry name" value="KR"/>
    <property type="match status" value="1"/>
</dbReference>
<reference evidence="9" key="1">
    <citation type="submission" date="2022-12" db="EMBL/GenBank/DDBJ databases">
        <authorList>
            <person name="Petersen C."/>
        </authorList>
    </citation>
    <scope>NUCLEOTIDE SEQUENCE</scope>
    <source>
        <strain evidence="9">IBT 17660</strain>
    </source>
</reference>
<dbReference type="SUPFAM" id="SSF53901">
    <property type="entry name" value="Thiolase-like"/>
    <property type="match status" value="1"/>
</dbReference>
<dbReference type="SUPFAM" id="SSF55048">
    <property type="entry name" value="Probable ACP-binding domain of malonyl-CoA ACP transacylase"/>
    <property type="match status" value="1"/>
</dbReference>
<dbReference type="InterPro" id="IPR036291">
    <property type="entry name" value="NAD(P)-bd_dom_sf"/>
</dbReference>
<evidence type="ECO:0000256" key="5">
    <source>
        <dbReference type="ARBA" id="ARBA00023268"/>
    </source>
</evidence>
<dbReference type="SMART" id="SM00825">
    <property type="entry name" value="PKS_KS"/>
    <property type="match status" value="1"/>
</dbReference>
<dbReference type="InterPro" id="IPR016035">
    <property type="entry name" value="Acyl_Trfase/lysoPLipase"/>
</dbReference>
<dbReference type="InterPro" id="IPR020843">
    <property type="entry name" value="ER"/>
</dbReference>
<dbReference type="InterPro" id="IPR050091">
    <property type="entry name" value="PKS_NRPS_Biosynth_Enz"/>
</dbReference>
<evidence type="ECO:0000313" key="9">
    <source>
        <dbReference type="EMBL" id="KAJ5477546.1"/>
    </source>
</evidence>
<dbReference type="PANTHER" id="PTHR43775:SF49">
    <property type="entry name" value="SYNTHASE, PUTATIVE (JCVI)-RELATED"/>
    <property type="match status" value="1"/>
</dbReference>
<dbReference type="GO" id="GO:0016491">
    <property type="term" value="F:oxidoreductase activity"/>
    <property type="evidence" value="ECO:0007669"/>
    <property type="project" value="InterPro"/>
</dbReference>
<dbReference type="GO" id="GO:0032259">
    <property type="term" value="P:methylation"/>
    <property type="evidence" value="ECO:0007669"/>
    <property type="project" value="UniProtKB-KW"/>
</dbReference>
<dbReference type="SUPFAM" id="SSF51735">
    <property type="entry name" value="NAD(P)-binding Rossmann-fold domains"/>
    <property type="match status" value="2"/>
</dbReference>
<dbReference type="InterPro" id="IPR020841">
    <property type="entry name" value="PKS_Beta-ketoAc_synthase_dom"/>
</dbReference>
<dbReference type="Pfam" id="PF00698">
    <property type="entry name" value="Acyl_transf_1"/>
    <property type="match status" value="1"/>
</dbReference>
<keyword evidence="4" id="KW-0808">Transferase</keyword>
<dbReference type="SMART" id="SM00827">
    <property type="entry name" value="PKS_AT"/>
    <property type="match status" value="1"/>
</dbReference>
<keyword evidence="1" id="KW-0596">Phosphopantetheine</keyword>
<dbReference type="InterPro" id="IPR013154">
    <property type="entry name" value="ADH-like_N"/>
</dbReference>
<dbReference type="SMART" id="SM00829">
    <property type="entry name" value="PKS_ER"/>
    <property type="match status" value="1"/>
</dbReference>
<dbReference type="InterPro" id="IPR014031">
    <property type="entry name" value="Ketoacyl_synth_C"/>
</dbReference>
<dbReference type="Gene3D" id="3.40.366.10">
    <property type="entry name" value="Malonyl-Coenzyme A Acyl Carrier Protein, domain 2"/>
    <property type="match status" value="1"/>
</dbReference>
<dbReference type="GO" id="GO:1901336">
    <property type="term" value="P:lactone biosynthetic process"/>
    <property type="evidence" value="ECO:0007669"/>
    <property type="project" value="UniProtKB-ARBA"/>
</dbReference>
<dbReference type="GO" id="GO:0044550">
    <property type="term" value="P:secondary metabolite biosynthetic process"/>
    <property type="evidence" value="ECO:0007669"/>
    <property type="project" value="UniProtKB-ARBA"/>
</dbReference>
<dbReference type="CDD" id="cd00833">
    <property type="entry name" value="PKS"/>
    <property type="match status" value="1"/>
</dbReference>
<dbReference type="Pfam" id="PF14765">
    <property type="entry name" value="PS-DH"/>
    <property type="match status" value="1"/>
</dbReference>
<dbReference type="InterPro" id="IPR020807">
    <property type="entry name" value="PKS_DH"/>
</dbReference>
<evidence type="ECO:0000256" key="1">
    <source>
        <dbReference type="ARBA" id="ARBA00022450"/>
    </source>
</evidence>
<dbReference type="InterPro" id="IPR049900">
    <property type="entry name" value="PKS_mFAS_DH"/>
</dbReference>
<dbReference type="InterPro" id="IPR013968">
    <property type="entry name" value="PKS_KR"/>
</dbReference>
<dbReference type="Pfam" id="PF16197">
    <property type="entry name" value="KAsynt_C_assoc"/>
    <property type="match status" value="1"/>
</dbReference>
<dbReference type="GO" id="GO:0006633">
    <property type="term" value="P:fatty acid biosynthetic process"/>
    <property type="evidence" value="ECO:0007669"/>
    <property type="project" value="InterPro"/>
</dbReference>
<gene>
    <name evidence="9" type="ORF">N7530_003055</name>
</gene>
<dbReference type="InterPro" id="IPR057326">
    <property type="entry name" value="KR_dom"/>
</dbReference>
<protein>
    <recommendedName>
        <fullName evidence="11">Carrier domain-containing protein</fullName>
    </recommendedName>
</protein>
<dbReference type="Pfam" id="PF02801">
    <property type="entry name" value="Ketoacyl-synt_C"/>
    <property type="match status" value="1"/>
</dbReference>
<dbReference type="SMART" id="SM00826">
    <property type="entry name" value="PKS_DH"/>
    <property type="match status" value="1"/>
</dbReference>
<dbReference type="Pfam" id="PF00109">
    <property type="entry name" value="ketoacyl-synt"/>
    <property type="match status" value="1"/>
</dbReference>
<dbReference type="InterPro" id="IPR001227">
    <property type="entry name" value="Ac_transferase_dom_sf"/>
</dbReference>
<dbReference type="Pfam" id="PF13602">
    <property type="entry name" value="ADH_zinc_N_2"/>
    <property type="match status" value="1"/>
</dbReference>
<dbReference type="SUPFAM" id="SSF52151">
    <property type="entry name" value="FabD/lysophospholipase-like"/>
    <property type="match status" value="1"/>
</dbReference>
<dbReference type="GO" id="GO:0004312">
    <property type="term" value="F:fatty acid synthase activity"/>
    <property type="evidence" value="ECO:0007669"/>
    <property type="project" value="TreeGrafter"/>
</dbReference>
<dbReference type="PROSITE" id="PS00606">
    <property type="entry name" value="KS3_1"/>
    <property type="match status" value="1"/>
</dbReference>
<dbReference type="InterPro" id="IPR016036">
    <property type="entry name" value="Malonyl_transacylase_ACP-bd"/>
</dbReference>
<reference evidence="9" key="2">
    <citation type="journal article" date="2023" name="IMA Fungus">
        <title>Comparative genomic study of the Penicillium genus elucidates a diverse pangenome and 15 lateral gene transfer events.</title>
        <authorList>
            <person name="Petersen C."/>
            <person name="Sorensen T."/>
            <person name="Nielsen M.R."/>
            <person name="Sondergaard T.E."/>
            <person name="Sorensen J.L."/>
            <person name="Fitzpatrick D.A."/>
            <person name="Frisvad J.C."/>
            <person name="Nielsen K.L."/>
        </authorList>
    </citation>
    <scope>NUCLEOTIDE SEQUENCE</scope>
    <source>
        <strain evidence="9">IBT 17660</strain>
    </source>
</reference>
<dbReference type="SUPFAM" id="SSF50129">
    <property type="entry name" value="GroES-like"/>
    <property type="match status" value="1"/>
</dbReference>
<keyword evidence="3" id="KW-0489">Methyltransferase</keyword>
<keyword evidence="10" id="KW-1185">Reference proteome</keyword>
<dbReference type="PANTHER" id="PTHR43775">
    <property type="entry name" value="FATTY ACID SYNTHASE"/>
    <property type="match status" value="1"/>
</dbReference>
<dbReference type="PROSITE" id="PS52019">
    <property type="entry name" value="PKS_MFAS_DH"/>
    <property type="match status" value="1"/>
</dbReference>
<sequence>MHAVSMRSTTIHQPGEDGCPAIAIVGMAMRLPGGVRSAADFWQLLSEGRDGNCVVPDSRYSEEGFYSDSGAHSVRMRHGYYLQEDLETLDTSFFDMDGLQPSRMDPQQKMLLQVVWDCLENAGQVNWHGKPIGCFVGTYGGDWEEIEVKDSQNAHNFHMIGHGKFSLANVISYEFHFNGPSMTIETGCSSSLVALNQACQSLILEDCSAAIVAGSNLIFTPTVEMHGSGLSVHSPSGISKCFDASADGYGRGEAVNAVFIKRLDDAMRDGDHIRAIIRSSMVNCDGRSPGITTPSAEAQEILIRETYRRALIGDLSQTAFVECHGTGTLAGDPIECSAIAKTFLKEIYIGSVKANVGHSEGASGLTSLIKAVLSLENRLIPPNIHFHQPNPRIPWDNGRLRVPDRLSAWPKNRKERISVSNFGIGGSNAHVILDSFSSSMPTASAEDDVKELKPLLLVVSAKGQEALLCREQSLLKYMSLHPSRLGDLAHTLGSRREHLSHRGFLINTDGITPNMGAIKHSIAGRPPNLTYVFTGQGAQWAGMGRGLMESLKGFPALANVDVDQINTPLLSQTLSCALQIALVNLLAKWGVAPAAVIGHSSGEIAASYAAGAITAESAIALSYYRGLLVDELGKAGSMAAIGLGREQVASYLRDGVVIACENSPNSVTLSGEPHQVEEVMNNIKLDHPNVLCRMLRVNRSYHSGSMTAVGKVYETRIRSYIKSQATMIPMYSSVTGQIIVDPKQFNANYWVQNLVSPVLFWGAAESIMQEHARPFFLEIGPHSALAGPLREIFKSVGDVKKEMSYASCLIRGQCQETSLLLAAGELFLGGIRLNFEAINGHGKVLTDLDPYPWQSGEVEWSESRITREWRFRKDAHHELLGSRVVESTQLEPSWRNMLHIDDVPWIWDHRIRGSTVFPCAGYIVMAGEAMRQITGCDKYRLRNLRLTKALTLDDRDRTEILSNFRPARPTEESGSGWYEFSISSFRRGSWAKHCTGQARNEASSPAARDIRGLPRSVTSHSWYENLKQRGMEYGPRFRLLQHISAHPTQLSATANLERDESFGTVDAPTIDQCLQLVAVAMSNGLSRKCSAVGMPVYIQEVFVGKTGPDVFLEATAAGTTLGGTSGSATAQWGAEVGAKLDGIEFMGFDEGSPEDGDQKLCSNLVWAPDVDLVPAGYFLSPSKPAMSIINEAYAPRQQFFDMCIIETARRIADLEPASEHLRKYQNWMTTSSAAILKNLRSGVPAKDREFLGVPREEWAKILTGLKRQIDETMRLSRHFAELSLVVLENCTDVVQGRCQPLGLLMENDGLSQLYGTGDSRNYEEFLKLLGHSQPNIQIIEIGAGTGATTARALQCLHPKGKVRQYSRYMFTDISSAFFQPARERFKEHEAIEFAVLDISQPPADQAIEPASFDLVIASNVLHATGSIQETLINVKSLLKPGGRVLVEEICSEAQPIDFIMGVLPGWWMGGKDSRVDAPYISVDRWHSELREAGFEDVQSAPGEAEIYMTSILASRPLLLQSEKCTVNILYNSQRHPWAIQVAKRIEALGFPVRWCTISDPPPANQDVISFLDTEEPFLYSLTNTQLTQLQRYLSSCSSTRVLWMTRSSQMCSPNPRYGLTLGFARTMRTEYEIDFDTVELEELDQVSEQAVVEIYQRFHHQRFQKDETVDHEYAIQDGVVHIPRYHWSNLSENLLGDPSPASPKTLAVEQLGSLDSLKWIENDLPTLGRDEVEIDVKFVGLNFRDLMVSLGMLQGKNGIGLEGSGVVRRVGSDVAHLHKGGQVVFLASPAFSTRIVVPGALVVTIPAELPLDQAATIGCAYTTAVYCLLSVGRLKKDQSVLIHSAAGGVGIASIMICQMLGLQIFATVGNQEKAKYLNETFGIQKEHIFDSRSTSFAPNLLKRTQGRGVDLVLNSLAGDLLLASWDCVAEGGMMVEIGKRDLMGHAMLPMDRFLANRSFVGVDILSLAKSRPQVVLECLNQVSSLLAKKLIAPIQPIHTFAAGQITEAFKYMQEGKHTGKIIVEMPDDTRKLPISKAPSHISFCNDGAYLLVGGLGGLGRAVAQWMVENGARHLVFLSRTAGASDNDANFVHDLELQGCHPLLIPGDVAKLADVKRAVAASCKPMKGVIHMAMLMKDSPFFGMTHEQWTEALRPKVEGAWNLHDALQSVDLDFFVMFSSVAAAAGSAGQANYTAANTFLGAFARYRQSLGLEASVLDVGWITDVGYVSQRPELLDVMQSKSFIPLRETHLLRAMQLLLSPPKLVDGVPSKFRHENHLSIGLGLLWLQASGDVRCKDARYRHDPAVGVTRLEPRSSEESTIKGLLHAVEENPEILKLAPTVDLLTKKMALLMGPYSAAVKNEDWAAMAEISVDSLVAVEARAWLKRNLGVELGLVDIATAGTVHGVVSLTMAALSLKYSVKR</sequence>
<proteinExistence type="predicted"/>
<dbReference type="Gene3D" id="3.40.50.720">
    <property type="entry name" value="NAD(P)-binding Rossmann-like Domain"/>
    <property type="match status" value="2"/>
</dbReference>
<dbReference type="Pfam" id="PF08242">
    <property type="entry name" value="Methyltransf_12"/>
    <property type="match status" value="1"/>
</dbReference>
<dbReference type="InterPro" id="IPR018201">
    <property type="entry name" value="Ketoacyl_synth_AS"/>
</dbReference>
<feature type="domain" description="PKS/mFAS DH" evidence="8">
    <location>
        <begin position="877"/>
        <end position="1154"/>
    </location>
</feature>
<keyword evidence="2" id="KW-0597">Phosphoprotein</keyword>
<feature type="active site" description="Proton donor; for dehydratase activity" evidence="6">
    <location>
        <position position="1071"/>
    </location>
</feature>
<evidence type="ECO:0000259" key="8">
    <source>
        <dbReference type="PROSITE" id="PS52019"/>
    </source>
</evidence>
<evidence type="ECO:0000259" key="7">
    <source>
        <dbReference type="PROSITE" id="PS52004"/>
    </source>
</evidence>
<dbReference type="SMART" id="SM00822">
    <property type="entry name" value="PKS_KR"/>
    <property type="match status" value="1"/>
</dbReference>
<feature type="region of interest" description="C-terminal hotdog fold" evidence="6">
    <location>
        <begin position="1014"/>
        <end position="1154"/>
    </location>
</feature>
<dbReference type="FunFam" id="3.40.50.720:FF:000209">
    <property type="entry name" value="Polyketide synthase Pks12"/>
    <property type="match status" value="1"/>
</dbReference>
<dbReference type="GO" id="GO:0004315">
    <property type="term" value="F:3-oxoacyl-[acyl-carrier-protein] synthase activity"/>
    <property type="evidence" value="ECO:0007669"/>
    <property type="project" value="InterPro"/>
</dbReference>